<evidence type="ECO:0000313" key="9">
    <source>
        <dbReference type="Proteomes" id="UP000602381"/>
    </source>
</evidence>
<comment type="catalytic activity">
    <reaction evidence="6">
        <text>cytidine(34) in tRNA + S-adenosyl-L-methionine = 2'-O-methylcytidine(34) in tRNA + S-adenosyl-L-homocysteine + H(+)</text>
        <dbReference type="Rhea" id="RHEA:43084"/>
        <dbReference type="Rhea" id="RHEA-COMP:10331"/>
        <dbReference type="Rhea" id="RHEA-COMP:10332"/>
        <dbReference type="ChEBI" id="CHEBI:15378"/>
        <dbReference type="ChEBI" id="CHEBI:57856"/>
        <dbReference type="ChEBI" id="CHEBI:59789"/>
        <dbReference type="ChEBI" id="CHEBI:74495"/>
        <dbReference type="ChEBI" id="CHEBI:82748"/>
        <dbReference type="EC" id="2.1.1.207"/>
    </reaction>
</comment>
<dbReference type="Gene3D" id="3.40.1280.10">
    <property type="match status" value="1"/>
</dbReference>
<dbReference type="InterPro" id="IPR029028">
    <property type="entry name" value="Alpha/beta_knot_MTases"/>
</dbReference>
<comment type="subcellular location">
    <subcellularLocation>
        <location evidence="6">Cytoplasm</location>
    </subcellularLocation>
</comment>
<name>A0ABQ2L5B6_9PROT</name>
<dbReference type="InterPro" id="IPR029026">
    <property type="entry name" value="tRNA_m1G_MTases_N"/>
</dbReference>
<dbReference type="InterPro" id="IPR001537">
    <property type="entry name" value="SpoU_MeTrfase"/>
</dbReference>
<evidence type="ECO:0000256" key="3">
    <source>
        <dbReference type="ARBA" id="ARBA00022679"/>
    </source>
</evidence>
<dbReference type="InterPro" id="IPR016914">
    <property type="entry name" value="TrmL"/>
</dbReference>
<comment type="caution">
    <text evidence="8">The sequence shown here is derived from an EMBL/GenBank/DDBJ whole genome shotgun (WGS) entry which is preliminary data.</text>
</comment>
<dbReference type="RefSeq" id="WP_150004532.1">
    <property type="nucleotide sequence ID" value="NZ_BMOV01000001.1"/>
</dbReference>
<gene>
    <name evidence="6 8" type="primary">trmL</name>
    <name evidence="8" type="ORF">GCM10007972_00040</name>
</gene>
<evidence type="ECO:0000256" key="2">
    <source>
        <dbReference type="ARBA" id="ARBA00022603"/>
    </source>
</evidence>
<comment type="catalytic activity">
    <reaction evidence="6">
        <text>5-carboxymethylaminomethyluridine(34) in tRNA(Leu) + S-adenosyl-L-methionine = 5-carboxymethylaminomethyl-2'-O-methyluridine(34) in tRNA(Leu) + S-adenosyl-L-homocysteine + H(+)</text>
        <dbReference type="Rhea" id="RHEA:43088"/>
        <dbReference type="Rhea" id="RHEA-COMP:10333"/>
        <dbReference type="Rhea" id="RHEA-COMP:10334"/>
        <dbReference type="ChEBI" id="CHEBI:15378"/>
        <dbReference type="ChEBI" id="CHEBI:57856"/>
        <dbReference type="ChEBI" id="CHEBI:59789"/>
        <dbReference type="ChEBI" id="CHEBI:74508"/>
        <dbReference type="ChEBI" id="CHEBI:74511"/>
        <dbReference type="EC" id="2.1.1.207"/>
    </reaction>
</comment>
<dbReference type="Proteomes" id="UP000602381">
    <property type="component" value="Unassembled WGS sequence"/>
</dbReference>
<feature type="domain" description="tRNA/rRNA methyltransferase SpoU type" evidence="7">
    <location>
        <begin position="4"/>
        <end position="141"/>
    </location>
</feature>
<dbReference type="PIRSF" id="PIRSF029256">
    <property type="entry name" value="SpoU_TrmH_prd"/>
    <property type="match status" value="1"/>
</dbReference>
<dbReference type="EC" id="2.1.1.207" evidence="6"/>
<dbReference type="CDD" id="cd18094">
    <property type="entry name" value="SpoU-like_TrmL"/>
    <property type="match status" value="1"/>
</dbReference>
<keyword evidence="1 6" id="KW-0963">Cytoplasm</keyword>
<comment type="subunit">
    <text evidence="6">Homodimer.</text>
</comment>
<keyword evidence="3 6" id="KW-0808">Transferase</keyword>
<comment type="similarity">
    <text evidence="6">Belongs to the class IV-like SAM-binding methyltransferase superfamily. RNA methyltransferase TrmH family. TrmL subfamily.</text>
</comment>
<evidence type="ECO:0000256" key="1">
    <source>
        <dbReference type="ARBA" id="ARBA00022490"/>
    </source>
</evidence>
<feature type="binding site" evidence="6">
    <location>
        <position position="122"/>
    </location>
    <ligand>
        <name>S-adenosyl-L-methionine</name>
        <dbReference type="ChEBI" id="CHEBI:59789"/>
    </ligand>
</feature>
<comment type="function">
    <text evidence="6">Methylates the ribose at the nucleotide 34 wobble position in the two leucyl isoacceptors tRNA(Leu)(CmAA) and tRNA(Leu)(cmnm5UmAA). Catalyzes the methyl transfer from S-adenosyl-L-methionine to the 2'-OH of the wobble nucleotide.</text>
</comment>
<evidence type="ECO:0000313" key="8">
    <source>
        <dbReference type="EMBL" id="GGO04042.1"/>
    </source>
</evidence>
<reference evidence="9" key="1">
    <citation type="journal article" date="2019" name="Int. J. Syst. Evol. Microbiol.">
        <title>The Global Catalogue of Microorganisms (GCM) 10K type strain sequencing project: providing services to taxonomists for standard genome sequencing and annotation.</title>
        <authorList>
            <consortium name="The Broad Institute Genomics Platform"/>
            <consortium name="The Broad Institute Genome Sequencing Center for Infectious Disease"/>
            <person name="Wu L."/>
            <person name="Ma J."/>
        </authorList>
    </citation>
    <scope>NUCLEOTIDE SEQUENCE [LARGE SCALE GENOMIC DNA]</scope>
    <source>
        <strain evidence="9">JCM 17843</strain>
    </source>
</reference>
<dbReference type="PANTHER" id="PTHR42971">
    <property type="entry name" value="TRNA (CYTIDINE(34)-2'-O)-METHYLTRANSFERASE"/>
    <property type="match status" value="1"/>
</dbReference>
<keyword evidence="9" id="KW-1185">Reference proteome</keyword>
<feature type="binding site" evidence="6">
    <location>
        <position position="130"/>
    </location>
    <ligand>
        <name>S-adenosyl-L-methionine</name>
        <dbReference type="ChEBI" id="CHEBI:59789"/>
    </ligand>
</feature>
<dbReference type="EMBL" id="BMOV01000001">
    <property type="protein sequence ID" value="GGO04042.1"/>
    <property type="molecule type" value="Genomic_DNA"/>
</dbReference>
<evidence type="ECO:0000256" key="5">
    <source>
        <dbReference type="ARBA" id="ARBA00022694"/>
    </source>
</evidence>
<keyword evidence="2 6" id="KW-0489">Methyltransferase</keyword>
<organism evidence="8 9">
    <name type="scientific">Iodidimonas muriae</name>
    <dbReference type="NCBI Taxonomy" id="261467"/>
    <lineage>
        <taxon>Bacteria</taxon>
        <taxon>Pseudomonadati</taxon>
        <taxon>Pseudomonadota</taxon>
        <taxon>Alphaproteobacteria</taxon>
        <taxon>Iodidimonadales</taxon>
        <taxon>Iodidimonadaceae</taxon>
        <taxon>Iodidimonas</taxon>
    </lineage>
</organism>
<keyword evidence="5 6" id="KW-0819">tRNA processing</keyword>
<accession>A0ABQ2L5B6</accession>
<sequence length="158" mass="17482">MVDLALFQPDIPQNTGTILRMGACLGAAVHVIEPAGFPFSEKALRRAGMDYIDHVRIFRHLDWCAFEAWRKEAGRRAVLLTTKAAQPYTDLTYLKDDVLILGQESQGVPQRVHDAADERVTIPMHLGMRSLNIAMAAALVLGESLRQTGAFPVIEQAE</sequence>
<dbReference type="PANTHER" id="PTHR42971:SF1">
    <property type="entry name" value="TRNA (CYTIDINE(34)-2'-O)-METHYLTRANSFERASE"/>
    <property type="match status" value="1"/>
</dbReference>
<evidence type="ECO:0000259" key="7">
    <source>
        <dbReference type="Pfam" id="PF00588"/>
    </source>
</evidence>
<proteinExistence type="inferred from homology"/>
<dbReference type="Pfam" id="PF00588">
    <property type="entry name" value="SpoU_methylase"/>
    <property type="match status" value="1"/>
</dbReference>
<dbReference type="SUPFAM" id="SSF75217">
    <property type="entry name" value="alpha/beta knot"/>
    <property type="match status" value="1"/>
</dbReference>
<feature type="binding site" evidence="6">
    <location>
        <position position="80"/>
    </location>
    <ligand>
        <name>S-adenosyl-L-methionine</name>
        <dbReference type="ChEBI" id="CHEBI:59789"/>
    </ligand>
</feature>
<dbReference type="HAMAP" id="MF_01885">
    <property type="entry name" value="tRNA_methyltr_TrmL"/>
    <property type="match status" value="1"/>
</dbReference>
<evidence type="ECO:0000256" key="6">
    <source>
        <dbReference type="HAMAP-Rule" id="MF_01885"/>
    </source>
</evidence>
<evidence type="ECO:0000256" key="4">
    <source>
        <dbReference type="ARBA" id="ARBA00022691"/>
    </source>
</evidence>
<keyword evidence="4 6" id="KW-0949">S-adenosyl-L-methionine</keyword>
<feature type="binding site" evidence="6">
    <location>
        <position position="102"/>
    </location>
    <ligand>
        <name>S-adenosyl-L-methionine</name>
        <dbReference type="ChEBI" id="CHEBI:59789"/>
    </ligand>
</feature>
<protein>
    <recommendedName>
        <fullName evidence="6">tRNA (cytidine(34)-2'-O)-methyltransferase</fullName>
        <ecNumber evidence="6">2.1.1.207</ecNumber>
    </recommendedName>
    <alternativeName>
        <fullName evidence="6">tRNA (cytidine/uridine-2'-O-)-methyltransferase TrmL</fullName>
    </alternativeName>
</protein>